<name>A0A9W3X4U5_LACJH</name>
<reference evidence="2 3" key="1">
    <citation type="submission" date="2016-07" db="EMBL/GenBank/DDBJ databases">
        <title>Genome sequencing project for further understanding the molecular mechanisms of preventing non-alcoholic fatty liver disease.</title>
        <authorList>
            <person name="Wang H."/>
        </authorList>
    </citation>
    <scope>NUCLEOTIDE SEQUENCE [LARGE SCALE GENOMIC DNA]</scope>
    <source>
        <strain evidence="2 3">BS15</strain>
    </source>
</reference>
<evidence type="ECO:0000313" key="2">
    <source>
        <dbReference type="EMBL" id="AOG25502.1"/>
    </source>
</evidence>
<evidence type="ECO:0000313" key="3">
    <source>
        <dbReference type="Proteomes" id="UP000094691"/>
    </source>
</evidence>
<dbReference type="AlphaFoldDB" id="A0A9W3X4U5"/>
<dbReference type="InterPro" id="IPR006428">
    <property type="entry name" value="Portal_SPP1-type"/>
</dbReference>
<dbReference type="Proteomes" id="UP000094691">
    <property type="component" value="Chromosome"/>
</dbReference>
<feature type="region of interest" description="Disordered" evidence="1">
    <location>
        <begin position="449"/>
        <end position="499"/>
    </location>
</feature>
<sequence>MALVIDRDLLGDVNEPNIEAINYAIKELKSRQKRLDMLSDYYNGKQEIEKHTFENANVGASNVMINHAKYISDMNVGFMTGNPIKYVADKGKNIDDILDIFKQIDIHKHDIELEKDLSVFGYGYELLYLKQTDPIIARDKLGNEKLTPNTALKIEVIDPRATIVVTDDTVEHEPLFAIFAQEKKNLSGEINGYSITVYMPQRIVEYRTKLGMEVASTDPIVYDGENLFGAVPIIEYRNNEERQGDFEQLISLIDAYNLLQTDRISDKEAFVDALLVTFGFGLDNDEDDKQRLNRGVIEAPPREEGADIEWLTKNFDETQVNLLSQSIENDIHKISYVPNMNDEKFMGNVSGEAMKFKLFGLENLLSIKQRYFFDGLRRRLQLIQTIVNIKGANDDASGCKISLTANIPSNLSDVVNNIKNADGVIPRKYTYSWLPDVDSPQDVIDEMNEQDAETIKKSQEALRQEDPDRLELEESQDDSSENDKETQSDYNHSKRTRAV</sequence>
<accession>A0A9W3X4U5</accession>
<gene>
    <name evidence="2" type="ORF">BBP16_00605</name>
</gene>
<dbReference type="Pfam" id="PF05133">
    <property type="entry name" value="SPP1_portal"/>
    <property type="match status" value="1"/>
</dbReference>
<organism evidence="2 3">
    <name type="scientific">Lactobacillus johnsonii</name>
    <dbReference type="NCBI Taxonomy" id="33959"/>
    <lineage>
        <taxon>Bacteria</taxon>
        <taxon>Bacillati</taxon>
        <taxon>Bacillota</taxon>
        <taxon>Bacilli</taxon>
        <taxon>Lactobacillales</taxon>
        <taxon>Lactobacillaceae</taxon>
        <taxon>Lactobacillus</taxon>
    </lineage>
</organism>
<proteinExistence type="predicted"/>
<feature type="compositionally biased region" description="Basic and acidic residues" evidence="1">
    <location>
        <begin position="453"/>
        <end position="472"/>
    </location>
</feature>
<evidence type="ECO:0000256" key="1">
    <source>
        <dbReference type="SAM" id="MobiDB-lite"/>
    </source>
</evidence>
<dbReference type="InterPro" id="IPR021145">
    <property type="entry name" value="Portal_protein_SPP1_Gp6-like"/>
</dbReference>
<dbReference type="NCBIfam" id="TIGR01538">
    <property type="entry name" value="portal_SPP1"/>
    <property type="match status" value="1"/>
</dbReference>
<dbReference type="EMBL" id="CP016400">
    <property type="protein sequence ID" value="AOG25502.1"/>
    <property type="molecule type" value="Genomic_DNA"/>
</dbReference>
<protein>
    <submittedName>
        <fullName evidence="2">Phage portal protein</fullName>
    </submittedName>
</protein>